<feature type="non-terminal residue" evidence="10">
    <location>
        <position position="1"/>
    </location>
</feature>
<evidence type="ECO:0000256" key="2">
    <source>
        <dbReference type="ARBA" id="ARBA00004496"/>
    </source>
</evidence>
<comment type="cofactor">
    <cofactor evidence="1">
        <name>Mn(2+)</name>
        <dbReference type="ChEBI" id="CHEBI:29035"/>
    </cofactor>
</comment>
<dbReference type="Pfam" id="PF00293">
    <property type="entry name" value="NUDIX"/>
    <property type="match status" value="1"/>
</dbReference>
<keyword evidence="7" id="KW-0694">RNA-binding</keyword>
<feature type="non-terminal residue" evidence="10">
    <location>
        <position position="217"/>
    </location>
</feature>
<dbReference type="GeneID" id="8852708"/>
<dbReference type="Gene3D" id="1.10.10.1050">
    <property type="entry name" value="Dcp2, box A domain"/>
    <property type="match status" value="1"/>
</dbReference>
<dbReference type="FunFam" id="3.90.79.10:FF:000003">
    <property type="entry name" value="M7GpppN-mRNA hydrolase isoform 2"/>
    <property type="match status" value="1"/>
</dbReference>
<dbReference type="Pfam" id="PF05026">
    <property type="entry name" value="DCP2"/>
    <property type="match status" value="1"/>
</dbReference>
<dbReference type="SUPFAM" id="SSF140586">
    <property type="entry name" value="Dcp2 domain-like"/>
    <property type="match status" value="1"/>
</dbReference>
<dbReference type="Gene3D" id="3.90.79.10">
    <property type="entry name" value="Nucleoside Triphosphate Pyrophosphohydrolase"/>
    <property type="match status" value="1"/>
</dbReference>
<dbReference type="InterPro" id="IPR007722">
    <property type="entry name" value="DCP2_BoxA"/>
</dbReference>
<reference evidence="10 11" key="1">
    <citation type="journal article" date="2010" name="Cell">
        <title>The genome of Naegleria gruberi illuminates early eukaryotic versatility.</title>
        <authorList>
            <person name="Fritz-Laylin L.K."/>
            <person name="Prochnik S.E."/>
            <person name="Ginger M.L."/>
            <person name="Dacks J.B."/>
            <person name="Carpenter M.L."/>
            <person name="Field M.C."/>
            <person name="Kuo A."/>
            <person name="Paredez A."/>
            <person name="Chapman J."/>
            <person name="Pham J."/>
            <person name="Shu S."/>
            <person name="Neupane R."/>
            <person name="Cipriano M."/>
            <person name="Mancuso J."/>
            <person name="Tu H."/>
            <person name="Salamov A."/>
            <person name="Lindquist E."/>
            <person name="Shapiro H."/>
            <person name="Lucas S."/>
            <person name="Grigoriev I.V."/>
            <person name="Cande W.Z."/>
            <person name="Fulton C."/>
            <person name="Rokhsar D.S."/>
            <person name="Dawson S.C."/>
        </authorList>
    </citation>
    <scope>NUCLEOTIDE SEQUENCE [LARGE SCALE GENOMIC DNA]</scope>
    <source>
        <strain evidence="10 11">NEG-M</strain>
    </source>
</reference>
<dbReference type="OMA" id="PIRLCFQ"/>
<dbReference type="PROSITE" id="PS00893">
    <property type="entry name" value="NUDIX_BOX"/>
    <property type="match status" value="1"/>
</dbReference>
<dbReference type="OrthoDB" id="18996at2759"/>
<dbReference type="InterPro" id="IPR036189">
    <property type="entry name" value="DCP2_BoxA_sf"/>
</dbReference>
<dbReference type="EMBL" id="GG738846">
    <property type="protein sequence ID" value="EFC50074.1"/>
    <property type="molecule type" value="Genomic_DNA"/>
</dbReference>
<dbReference type="GO" id="GO:0000184">
    <property type="term" value="P:nuclear-transcribed mRNA catabolic process, nonsense-mediated decay"/>
    <property type="evidence" value="ECO:0007669"/>
    <property type="project" value="InterPro"/>
</dbReference>
<gene>
    <name evidence="10" type="ORF">NAEGRDRAFT_2668</name>
</gene>
<dbReference type="GO" id="GO:0005737">
    <property type="term" value="C:cytoplasm"/>
    <property type="evidence" value="ECO:0007669"/>
    <property type="project" value="UniProtKB-SubCell"/>
</dbReference>
<evidence type="ECO:0000313" key="11">
    <source>
        <dbReference type="Proteomes" id="UP000006671"/>
    </source>
</evidence>
<comment type="similarity">
    <text evidence="3">Belongs to the Nudix hydrolase family. DCP2 subfamily.</text>
</comment>
<evidence type="ECO:0000256" key="4">
    <source>
        <dbReference type="ARBA" id="ARBA00022490"/>
    </source>
</evidence>
<evidence type="ECO:0000256" key="3">
    <source>
        <dbReference type="ARBA" id="ARBA00005279"/>
    </source>
</evidence>
<dbReference type="PROSITE" id="PS51462">
    <property type="entry name" value="NUDIX"/>
    <property type="match status" value="1"/>
</dbReference>
<protein>
    <submittedName>
        <fullName evidence="10">Predicted protein</fullName>
    </submittedName>
</protein>
<keyword evidence="5" id="KW-0479">Metal-binding</keyword>
<feature type="domain" description="Nudix hydrolase" evidence="9">
    <location>
        <begin position="85"/>
        <end position="211"/>
    </location>
</feature>
<dbReference type="STRING" id="5762.D2UZ22"/>
<keyword evidence="8" id="KW-0464">Manganese</keyword>
<dbReference type="VEuPathDB" id="AmoebaDB:NAEGRDRAFT_2668"/>
<dbReference type="SMART" id="SM01125">
    <property type="entry name" value="DCP2"/>
    <property type="match status" value="1"/>
</dbReference>
<evidence type="ECO:0000259" key="9">
    <source>
        <dbReference type="PROSITE" id="PS51462"/>
    </source>
</evidence>
<evidence type="ECO:0000256" key="8">
    <source>
        <dbReference type="ARBA" id="ARBA00023211"/>
    </source>
</evidence>
<comment type="subcellular location">
    <subcellularLocation>
        <location evidence="2">Cytoplasm</location>
    </subcellularLocation>
</comment>
<dbReference type="GO" id="GO:0003723">
    <property type="term" value="F:RNA binding"/>
    <property type="evidence" value="ECO:0007669"/>
    <property type="project" value="UniProtKB-KW"/>
</dbReference>
<dbReference type="InterPro" id="IPR015797">
    <property type="entry name" value="NUDIX_hydrolase-like_dom_sf"/>
</dbReference>
<dbReference type="GO" id="GO:0140933">
    <property type="term" value="F:5'-(N(7)-methylguanosine 5'-triphospho)-[mRNA] hydrolase activity"/>
    <property type="evidence" value="ECO:0007669"/>
    <property type="project" value="InterPro"/>
</dbReference>
<dbReference type="PANTHER" id="PTHR23114:SF17">
    <property type="entry name" value="M7GPPPN-MRNA HYDROLASE"/>
    <property type="match status" value="1"/>
</dbReference>
<dbReference type="InterPro" id="IPR044099">
    <property type="entry name" value="Dcp2_NUDIX"/>
</dbReference>
<keyword evidence="4" id="KW-0963">Cytoplasm</keyword>
<dbReference type="SUPFAM" id="SSF55811">
    <property type="entry name" value="Nudix"/>
    <property type="match status" value="1"/>
</dbReference>
<keyword evidence="6" id="KW-0378">Hydrolase</keyword>
<name>D2UZ22_NAEGR</name>
<dbReference type="InterPro" id="IPR020084">
    <property type="entry name" value="NUDIX_hydrolase_CS"/>
</dbReference>
<organism evidence="11">
    <name type="scientific">Naegleria gruberi</name>
    <name type="common">Amoeba</name>
    <dbReference type="NCBI Taxonomy" id="5762"/>
    <lineage>
        <taxon>Eukaryota</taxon>
        <taxon>Discoba</taxon>
        <taxon>Heterolobosea</taxon>
        <taxon>Tetramitia</taxon>
        <taxon>Eutetramitia</taxon>
        <taxon>Vahlkampfiidae</taxon>
        <taxon>Naegleria</taxon>
    </lineage>
</organism>
<evidence type="ECO:0000256" key="5">
    <source>
        <dbReference type="ARBA" id="ARBA00022723"/>
    </source>
</evidence>
<proteinExistence type="inferred from homology"/>
<dbReference type="Proteomes" id="UP000006671">
    <property type="component" value="Unassembled WGS sequence"/>
</dbReference>
<dbReference type="eggNOG" id="KOG2937">
    <property type="taxonomic scope" value="Eukaryota"/>
</dbReference>
<dbReference type="CDD" id="cd03672">
    <property type="entry name" value="NUDIX_Dcp2p_Nudt20"/>
    <property type="match status" value="1"/>
</dbReference>
<dbReference type="RefSeq" id="XP_002682818.1">
    <property type="nucleotide sequence ID" value="XM_002682772.1"/>
</dbReference>
<dbReference type="PANTHER" id="PTHR23114">
    <property type="entry name" value="M7GPPPN-MRNA HYDROLASE"/>
    <property type="match status" value="1"/>
</dbReference>
<evidence type="ECO:0000256" key="7">
    <source>
        <dbReference type="ARBA" id="ARBA00022884"/>
    </source>
</evidence>
<dbReference type="GO" id="GO:0030145">
    <property type="term" value="F:manganese ion binding"/>
    <property type="evidence" value="ECO:0007669"/>
    <property type="project" value="InterPro"/>
</dbReference>
<accession>D2UZ22</accession>
<sequence length="217" mass="25657">EIMDELVVKFILNCPEEEHENFDRLFFQIEEAFWFYLDFYREQNPSLPKFNLHQFADKVFLACPFLQPYQKTVDEHIQSFINYKTSVPVCGVILIDETLENILLVKGWNSKSWSFPRGKINKNEEEVACAVREGREEVGFDCSQYILKDQFLEGQFNEQLVKLFIAPNIPSSTKFLTQTRKEIAQISWFNIGEIIRKQARGNFWPVKPFLADLQQWV</sequence>
<dbReference type="KEGG" id="ngr:NAEGRDRAFT_2668"/>
<dbReference type="AlphaFoldDB" id="D2UZ22"/>
<evidence type="ECO:0000313" key="10">
    <source>
        <dbReference type="EMBL" id="EFC50074.1"/>
    </source>
</evidence>
<dbReference type="InterPro" id="IPR000086">
    <property type="entry name" value="NUDIX_hydrolase_dom"/>
</dbReference>
<dbReference type="InParanoid" id="D2UZ22"/>
<dbReference type="GO" id="GO:0000290">
    <property type="term" value="P:deadenylation-dependent decapping of nuclear-transcribed mRNA"/>
    <property type="evidence" value="ECO:0007669"/>
    <property type="project" value="InterPro"/>
</dbReference>
<keyword evidence="11" id="KW-1185">Reference proteome</keyword>
<evidence type="ECO:0000256" key="1">
    <source>
        <dbReference type="ARBA" id="ARBA00001936"/>
    </source>
</evidence>
<evidence type="ECO:0000256" key="6">
    <source>
        <dbReference type="ARBA" id="ARBA00022801"/>
    </source>
</evidence>